<proteinExistence type="predicted"/>
<dbReference type="Proteomes" id="UP000281098">
    <property type="component" value="Unassembled WGS sequence"/>
</dbReference>
<feature type="transmembrane region" description="Helical" evidence="1">
    <location>
        <begin position="253"/>
        <end position="271"/>
    </location>
</feature>
<reference evidence="3 4" key="1">
    <citation type="submission" date="2018-08" db="EMBL/GenBank/DDBJ databases">
        <title>Comparative analysis of Burkholderia isolates from Puerto Rico.</title>
        <authorList>
            <person name="Hall C."/>
            <person name="Sahl J."/>
            <person name="Wagner D."/>
        </authorList>
    </citation>
    <scope>NUCLEOTIDE SEQUENCE [LARGE SCALE GENOMIC DNA]</scope>
    <source>
        <strain evidence="3 4">Bp8966</strain>
    </source>
</reference>
<gene>
    <name evidence="3" type="ORF">DF017_36125</name>
</gene>
<keyword evidence="1" id="KW-0472">Membrane</keyword>
<name>A0ABX9YEF4_9BURK</name>
<keyword evidence="4" id="KW-1185">Reference proteome</keyword>
<feature type="domain" description="Acyltransferase 3" evidence="2">
    <location>
        <begin position="28"/>
        <end position="365"/>
    </location>
</feature>
<dbReference type="PANTHER" id="PTHR23028">
    <property type="entry name" value="ACETYLTRANSFERASE"/>
    <property type="match status" value="1"/>
</dbReference>
<feature type="transmembrane region" description="Helical" evidence="1">
    <location>
        <begin position="33"/>
        <end position="50"/>
    </location>
</feature>
<comment type="caution">
    <text evidence="3">The sequence shown here is derived from an EMBL/GenBank/DDBJ whole genome shotgun (WGS) entry which is preliminary data.</text>
</comment>
<evidence type="ECO:0000259" key="2">
    <source>
        <dbReference type="Pfam" id="PF01757"/>
    </source>
</evidence>
<organism evidence="3 4">
    <name type="scientific">Burkholderia stagnalis</name>
    <dbReference type="NCBI Taxonomy" id="1503054"/>
    <lineage>
        <taxon>Bacteria</taxon>
        <taxon>Pseudomonadati</taxon>
        <taxon>Pseudomonadota</taxon>
        <taxon>Betaproteobacteria</taxon>
        <taxon>Burkholderiales</taxon>
        <taxon>Burkholderiaceae</taxon>
        <taxon>Burkholderia</taxon>
        <taxon>Burkholderia cepacia complex</taxon>
    </lineage>
</organism>
<feature type="transmembrane region" description="Helical" evidence="1">
    <location>
        <begin position="318"/>
        <end position="337"/>
    </location>
</feature>
<sequence>MTFRTSWEGRRLLTAYVSNYAAPTPRLAEINGLRGLAILSVIWHHLSFALMPEPPRVFGLSTEPALWNGWAGVNLFFILSGFVLYLPYAQHKRGFAAHGDVLAFYKHRFFRLIPLYYLVVVATSVLGGKLVNADAHTIREFVACLTFTFPFARDTFSPSSNWALWSIGTEVLFSLIFPFIVMLAGRVGLTKVLGFSVFFSLCVRLVGRSLYPHFYGPDWIIDALLIGRLDEFVIGMWLAQAHVSNRLPGRRRLSLALSVVLIAVAFHGFSACFDKRIPVEWTAVLNNVLDAGLGLLIVAALDGDSLLARLLRYRPLQVLGMGCYSLYLWHLPVLRAFQIDQGKVDLMHVAGFLGATLFLAALTYRFVEFRNVASWKSLFLDARIREPSRSAVRGAGG</sequence>
<accession>A0ABX9YEF4</accession>
<dbReference type="InterPro" id="IPR002656">
    <property type="entry name" value="Acyl_transf_3_dom"/>
</dbReference>
<feature type="transmembrane region" description="Helical" evidence="1">
    <location>
        <begin position="291"/>
        <end position="311"/>
    </location>
</feature>
<keyword evidence="3" id="KW-0808">Transferase</keyword>
<keyword evidence="1" id="KW-0812">Transmembrane</keyword>
<dbReference type="GO" id="GO:0016746">
    <property type="term" value="F:acyltransferase activity"/>
    <property type="evidence" value="ECO:0007669"/>
    <property type="project" value="UniProtKB-KW"/>
</dbReference>
<dbReference type="InterPro" id="IPR050879">
    <property type="entry name" value="Acyltransferase_3"/>
</dbReference>
<feature type="transmembrane region" description="Helical" evidence="1">
    <location>
        <begin position="349"/>
        <end position="367"/>
    </location>
</feature>
<dbReference type="EMBL" id="QTPM01000103">
    <property type="protein sequence ID" value="RQY78305.1"/>
    <property type="molecule type" value="Genomic_DNA"/>
</dbReference>
<dbReference type="Pfam" id="PF01757">
    <property type="entry name" value="Acyl_transf_3"/>
    <property type="match status" value="1"/>
</dbReference>
<evidence type="ECO:0000313" key="4">
    <source>
        <dbReference type="Proteomes" id="UP000281098"/>
    </source>
</evidence>
<feature type="transmembrane region" description="Helical" evidence="1">
    <location>
        <begin position="162"/>
        <end position="181"/>
    </location>
</feature>
<keyword evidence="1" id="KW-1133">Transmembrane helix</keyword>
<evidence type="ECO:0000313" key="3">
    <source>
        <dbReference type="EMBL" id="RQY78305.1"/>
    </source>
</evidence>
<protein>
    <submittedName>
        <fullName evidence="3">Acyltransferase</fullName>
    </submittedName>
</protein>
<dbReference type="PANTHER" id="PTHR23028:SF53">
    <property type="entry name" value="ACYL_TRANSF_3 DOMAIN-CONTAINING PROTEIN"/>
    <property type="match status" value="1"/>
</dbReference>
<evidence type="ECO:0000256" key="1">
    <source>
        <dbReference type="SAM" id="Phobius"/>
    </source>
</evidence>
<feature type="transmembrane region" description="Helical" evidence="1">
    <location>
        <begin position="70"/>
        <end position="88"/>
    </location>
</feature>
<keyword evidence="3" id="KW-0012">Acyltransferase</keyword>
<feature type="transmembrane region" description="Helical" evidence="1">
    <location>
        <begin position="109"/>
        <end position="127"/>
    </location>
</feature>